<protein>
    <submittedName>
        <fullName evidence="2">Uncharacterized protein</fullName>
    </submittedName>
</protein>
<proteinExistence type="predicted"/>
<dbReference type="AlphaFoldDB" id="A0A423WVK1"/>
<dbReference type="Proteomes" id="UP000283895">
    <property type="component" value="Unassembled WGS sequence"/>
</dbReference>
<feature type="region of interest" description="Disordered" evidence="1">
    <location>
        <begin position="35"/>
        <end position="88"/>
    </location>
</feature>
<feature type="region of interest" description="Disordered" evidence="1">
    <location>
        <begin position="131"/>
        <end position="173"/>
    </location>
</feature>
<keyword evidence="3" id="KW-1185">Reference proteome</keyword>
<evidence type="ECO:0000313" key="3">
    <source>
        <dbReference type="Proteomes" id="UP000283895"/>
    </source>
</evidence>
<dbReference type="OrthoDB" id="194468at2759"/>
<evidence type="ECO:0000313" key="2">
    <source>
        <dbReference type="EMBL" id="ROW07383.1"/>
    </source>
</evidence>
<feature type="compositionally biased region" description="Basic residues" evidence="1">
    <location>
        <begin position="146"/>
        <end position="156"/>
    </location>
</feature>
<name>A0A423WVK1_9PEZI</name>
<accession>A0A423WVK1</accession>
<feature type="compositionally biased region" description="Pro residues" evidence="1">
    <location>
        <begin position="45"/>
        <end position="54"/>
    </location>
</feature>
<dbReference type="EMBL" id="LKEA01000008">
    <property type="protein sequence ID" value="ROW07383.1"/>
    <property type="molecule type" value="Genomic_DNA"/>
</dbReference>
<evidence type="ECO:0000256" key="1">
    <source>
        <dbReference type="SAM" id="MobiDB-lite"/>
    </source>
</evidence>
<feature type="compositionally biased region" description="Acidic residues" evidence="1">
    <location>
        <begin position="161"/>
        <end position="171"/>
    </location>
</feature>
<organism evidence="2 3">
    <name type="scientific">Cytospora schulzeri</name>
    <dbReference type="NCBI Taxonomy" id="448051"/>
    <lineage>
        <taxon>Eukaryota</taxon>
        <taxon>Fungi</taxon>
        <taxon>Dikarya</taxon>
        <taxon>Ascomycota</taxon>
        <taxon>Pezizomycotina</taxon>
        <taxon>Sordariomycetes</taxon>
        <taxon>Sordariomycetidae</taxon>
        <taxon>Diaporthales</taxon>
        <taxon>Cytosporaceae</taxon>
        <taxon>Cytospora</taxon>
    </lineage>
</organism>
<reference evidence="2 3" key="1">
    <citation type="submission" date="2015-09" db="EMBL/GenBank/DDBJ databases">
        <title>Host preference determinants of Valsa canker pathogens revealed by comparative genomics.</title>
        <authorList>
            <person name="Yin Z."/>
            <person name="Huang L."/>
        </authorList>
    </citation>
    <scope>NUCLEOTIDE SEQUENCE [LARGE SCALE GENOMIC DNA]</scope>
    <source>
        <strain evidence="2 3">03-1</strain>
    </source>
</reference>
<gene>
    <name evidence="2" type="ORF">VMCG_03877</name>
</gene>
<feature type="compositionally biased region" description="Low complexity" evidence="1">
    <location>
        <begin position="55"/>
        <end position="82"/>
    </location>
</feature>
<sequence>MASQPILLLKGGTLLIHDDNNHVVPTQEDLLIEGSTITKIEKDISPPPPPPTPKTPSQTPKTTSRPSPAQAPTAKGAPTTPASGDPRAPARIITSHAVRGHGLWLAGRPYAVAILEGAGLLGPDVAAEPCAGSGGGGRGEVEGGRGRAKGRGKGKGKGFLGEEEGEEEESVGVDVGTSLSWGDVAREMLRSWEVIRGNIGNVDFGPAEEAIIDMWHMNRSTMVKK</sequence>
<comment type="caution">
    <text evidence="2">The sequence shown here is derived from an EMBL/GenBank/DDBJ whole genome shotgun (WGS) entry which is preliminary data.</text>
</comment>